<comment type="caution">
    <text evidence="1">The sequence shown here is derived from an EMBL/GenBank/DDBJ whole genome shotgun (WGS) entry which is preliminary data.</text>
</comment>
<name>A0ABR2PAD6_9ROSI</name>
<dbReference type="Proteomes" id="UP001396334">
    <property type="component" value="Unassembled WGS sequence"/>
</dbReference>
<organism evidence="1 2">
    <name type="scientific">Hibiscus sabdariffa</name>
    <name type="common">roselle</name>
    <dbReference type="NCBI Taxonomy" id="183260"/>
    <lineage>
        <taxon>Eukaryota</taxon>
        <taxon>Viridiplantae</taxon>
        <taxon>Streptophyta</taxon>
        <taxon>Embryophyta</taxon>
        <taxon>Tracheophyta</taxon>
        <taxon>Spermatophyta</taxon>
        <taxon>Magnoliopsida</taxon>
        <taxon>eudicotyledons</taxon>
        <taxon>Gunneridae</taxon>
        <taxon>Pentapetalae</taxon>
        <taxon>rosids</taxon>
        <taxon>malvids</taxon>
        <taxon>Malvales</taxon>
        <taxon>Malvaceae</taxon>
        <taxon>Malvoideae</taxon>
        <taxon>Hibiscus</taxon>
    </lineage>
</organism>
<sequence length="294" mass="33911">MGDYTDSSLVGFLGPGVVVGSQRCESRSRSAIGRRLVRLGRPPLGFRHPCRLLCQVWDDVCSAGGTFQCGKGSCFWFFVLQDPVRVLIFVDWYGVLDDEDQVIGCSWLGFVKRGWFRVRNRVDVVKIRRRIGISEDGWQLVDDKFGNWFKGVEVWKAVVWWQLGPGDGEGPIVLEVAGIEDNGIGAKNRGCLEIIGERWCGSGDRRFAFWMWPSEMTVCFVWKKKRWRWESDWNWVLVILDWWYVRWCNGQTGKRATVNVVAECMAKRWDGKDTWQQGNGICMECVNPVCTWVF</sequence>
<accession>A0ABR2PAD6</accession>
<reference evidence="1 2" key="1">
    <citation type="journal article" date="2024" name="G3 (Bethesda)">
        <title>Genome assembly of Hibiscus sabdariffa L. provides insights into metabolisms of medicinal natural products.</title>
        <authorList>
            <person name="Kim T."/>
        </authorList>
    </citation>
    <scope>NUCLEOTIDE SEQUENCE [LARGE SCALE GENOMIC DNA]</scope>
    <source>
        <strain evidence="1">TK-2024</strain>
        <tissue evidence="1">Old leaves</tissue>
    </source>
</reference>
<keyword evidence="2" id="KW-1185">Reference proteome</keyword>
<evidence type="ECO:0000313" key="1">
    <source>
        <dbReference type="EMBL" id="KAK8985125.1"/>
    </source>
</evidence>
<proteinExistence type="predicted"/>
<evidence type="ECO:0000313" key="2">
    <source>
        <dbReference type="Proteomes" id="UP001396334"/>
    </source>
</evidence>
<protein>
    <submittedName>
        <fullName evidence="1">Uncharacterized protein</fullName>
    </submittedName>
</protein>
<dbReference type="EMBL" id="JBBPBN010000071">
    <property type="protein sequence ID" value="KAK8985125.1"/>
    <property type="molecule type" value="Genomic_DNA"/>
</dbReference>
<gene>
    <name evidence="1" type="ORF">V6N11_076815</name>
</gene>